<dbReference type="Pfam" id="PF01212">
    <property type="entry name" value="Beta_elim_lyase"/>
    <property type="match status" value="1"/>
</dbReference>
<keyword evidence="6" id="KW-1185">Reference proteome</keyword>
<evidence type="ECO:0000259" key="4">
    <source>
        <dbReference type="Pfam" id="PF01212"/>
    </source>
</evidence>
<proteinExistence type="inferred from homology"/>
<dbReference type="GO" id="GO:0016829">
    <property type="term" value="F:lyase activity"/>
    <property type="evidence" value="ECO:0007669"/>
    <property type="project" value="UniProtKB-KW"/>
</dbReference>
<feature type="domain" description="Aromatic amino acid beta-eliminating lyase/threonine aldolase" evidence="4">
    <location>
        <begin position="3"/>
        <end position="288"/>
    </location>
</feature>
<dbReference type="InterPro" id="IPR015421">
    <property type="entry name" value="PyrdxlP-dep_Trfase_major"/>
</dbReference>
<dbReference type="InterPro" id="IPR015422">
    <property type="entry name" value="PyrdxlP-dep_Trfase_small"/>
</dbReference>
<dbReference type="RefSeq" id="WP_306067740.1">
    <property type="nucleotide sequence ID" value="NZ_JAROCA020000001.1"/>
</dbReference>
<dbReference type="Proteomes" id="UP001228376">
    <property type="component" value="Unassembled WGS sequence"/>
</dbReference>
<dbReference type="Gene3D" id="3.90.1150.10">
    <property type="entry name" value="Aspartate Aminotransferase, domain 1"/>
    <property type="match status" value="1"/>
</dbReference>
<dbReference type="NCBIfam" id="NF007825">
    <property type="entry name" value="PRK10534.1"/>
    <property type="match status" value="1"/>
</dbReference>
<dbReference type="InterPro" id="IPR015424">
    <property type="entry name" value="PyrdxlP-dep_Trfase"/>
</dbReference>
<dbReference type="EC" id="4.1.2.48" evidence="5"/>
<gene>
    <name evidence="5" type="primary">ltaE</name>
    <name evidence="5" type="ORF">P5G51_001325</name>
</gene>
<evidence type="ECO:0000313" key="5">
    <source>
        <dbReference type="EMBL" id="MDY0404230.1"/>
    </source>
</evidence>
<evidence type="ECO:0000256" key="2">
    <source>
        <dbReference type="ARBA" id="ARBA00006966"/>
    </source>
</evidence>
<dbReference type="EMBL" id="JAROCA020000001">
    <property type="protein sequence ID" value="MDY0404230.1"/>
    <property type="molecule type" value="Genomic_DNA"/>
</dbReference>
<sequence>MIDLRSDTVTKPTPAMRQAAFGAVVGDDVYEEDPTVLELEETAAQMLGKEAAMFVTSGTQGNQIAVLTHCRPGEEVILEAESHIYYYEGATISAFAGVQPRTIAGNRGAMDPQAIAAAIREDDIHQPETSLICLENTHNRAGGAVVPLENMQQIHKLAQERHISVHLDGARLFNAVVATGVDVKQFAACTDSVQICLSKGLGAPVGSLIAGSKTFIKKARKWRKRLGGGIRQAGIIAAPGLVALRTMVDRLVEDHANAKKLAEGLAEIKGLRIENMVETNMVMLHTKEAGMTAKEFVIMLKQQGILASAFNPYTVRLTTHFDVTSEEIDVVLKRVGKAMKQGV</sequence>
<dbReference type="PANTHER" id="PTHR48097:SF9">
    <property type="entry name" value="L-THREONINE ALDOLASE"/>
    <property type="match status" value="1"/>
</dbReference>
<dbReference type="InterPro" id="IPR023603">
    <property type="entry name" value="Low_specificity_L-TA-like"/>
</dbReference>
<dbReference type="Gene3D" id="3.40.640.10">
    <property type="entry name" value="Type I PLP-dependent aspartate aminotransferase-like (Major domain)"/>
    <property type="match status" value="1"/>
</dbReference>
<dbReference type="PIRSF" id="PIRSF017617">
    <property type="entry name" value="Thr_aldolase"/>
    <property type="match status" value="1"/>
</dbReference>
<evidence type="ECO:0000256" key="1">
    <source>
        <dbReference type="ARBA" id="ARBA00001933"/>
    </source>
</evidence>
<organism evidence="5 6">
    <name type="scientific">Tigheibacillus jepli</name>
    <dbReference type="NCBI Taxonomy" id="3035914"/>
    <lineage>
        <taxon>Bacteria</taxon>
        <taxon>Bacillati</taxon>
        <taxon>Bacillota</taxon>
        <taxon>Bacilli</taxon>
        <taxon>Bacillales</taxon>
        <taxon>Bacillaceae</taxon>
        <taxon>Tigheibacillus</taxon>
    </lineage>
</organism>
<reference evidence="5 6" key="1">
    <citation type="submission" date="2023-10" db="EMBL/GenBank/DDBJ databases">
        <title>179-bfca-hs.</title>
        <authorList>
            <person name="Miliotis G."/>
            <person name="Sengupta P."/>
            <person name="Hameed A."/>
            <person name="Chuvochina M."/>
            <person name="Mcdonagh F."/>
            <person name="Simpson A.C."/>
            <person name="Singh N.K."/>
            <person name="Rekha P.D."/>
            <person name="Raman K."/>
            <person name="Hugenholtz P."/>
            <person name="Venkateswaran K."/>
        </authorList>
    </citation>
    <scope>NUCLEOTIDE SEQUENCE [LARGE SCALE GENOMIC DNA]</scope>
    <source>
        <strain evidence="5 6">179-BFC-A-HS</strain>
    </source>
</reference>
<dbReference type="InterPro" id="IPR001597">
    <property type="entry name" value="ArAA_b-elim_lyase/Thr_aldolase"/>
</dbReference>
<evidence type="ECO:0000256" key="3">
    <source>
        <dbReference type="ARBA" id="ARBA00022898"/>
    </source>
</evidence>
<name>A0ABU5CFD3_9BACI</name>
<dbReference type="CDD" id="cd06502">
    <property type="entry name" value="TA_like"/>
    <property type="match status" value="1"/>
</dbReference>
<keyword evidence="5" id="KW-0456">Lyase</keyword>
<keyword evidence="3" id="KW-0663">Pyridoxal phosphate</keyword>
<dbReference type="PANTHER" id="PTHR48097">
    <property type="entry name" value="L-THREONINE ALDOLASE-RELATED"/>
    <property type="match status" value="1"/>
</dbReference>
<comment type="caution">
    <text evidence="5">The sequence shown here is derived from an EMBL/GenBank/DDBJ whole genome shotgun (WGS) entry which is preliminary data.</text>
</comment>
<accession>A0ABU5CFD3</accession>
<comment type="similarity">
    <text evidence="2">Belongs to the threonine aldolase family.</text>
</comment>
<protein>
    <submittedName>
        <fullName evidence="5">Low-specificity L-threonine aldolase</fullName>
        <ecNumber evidence="5">4.1.2.48</ecNumber>
    </submittedName>
</protein>
<comment type="cofactor">
    <cofactor evidence="1">
        <name>pyridoxal 5'-phosphate</name>
        <dbReference type="ChEBI" id="CHEBI:597326"/>
    </cofactor>
</comment>
<dbReference type="SUPFAM" id="SSF53383">
    <property type="entry name" value="PLP-dependent transferases"/>
    <property type="match status" value="1"/>
</dbReference>
<evidence type="ECO:0000313" key="6">
    <source>
        <dbReference type="Proteomes" id="UP001228376"/>
    </source>
</evidence>
<dbReference type="NCBIfam" id="NF041359">
    <property type="entry name" value="GntG_guanitoxin"/>
    <property type="match status" value="1"/>
</dbReference>